<proteinExistence type="predicted"/>
<evidence type="ECO:0000313" key="2">
    <source>
        <dbReference type="Proteomes" id="UP000789375"/>
    </source>
</evidence>
<accession>A0A9N9CG51</accession>
<reference evidence="1" key="1">
    <citation type="submission" date="2021-06" db="EMBL/GenBank/DDBJ databases">
        <authorList>
            <person name="Kallberg Y."/>
            <person name="Tangrot J."/>
            <person name="Rosling A."/>
        </authorList>
    </citation>
    <scope>NUCLEOTIDE SEQUENCE</scope>
    <source>
        <strain evidence="1">87-6 pot B 2015</strain>
    </source>
</reference>
<comment type="caution">
    <text evidence="1">The sequence shown here is derived from an EMBL/GenBank/DDBJ whole genome shotgun (WGS) entry which is preliminary data.</text>
</comment>
<keyword evidence="2" id="KW-1185">Reference proteome</keyword>
<sequence>MWNDWSLVEFLETKKSQILNILKIRGKRFAKEIDDVAQRDIKKVKLGNDDEDINTPSRIKFETQLDLFLTSHKLILTSYKFGIILSKVISGFKSLKNTLNIRYSEIVNEIKTHEKEQRILTSLGITLKTITMYWIEKEIMSTKVTEFVDDPICEPVSKKADALVTDLIYNIDVMNMESSGGPFQQDRKHTFKDSEISLILE</sequence>
<organism evidence="1 2">
    <name type="scientific">Funneliformis mosseae</name>
    <name type="common">Endomycorrhizal fungus</name>
    <name type="synonym">Glomus mosseae</name>
    <dbReference type="NCBI Taxonomy" id="27381"/>
    <lineage>
        <taxon>Eukaryota</taxon>
        <taxon>Fungi</taxon>
        <taxon>Fungi incertae sedis</taxon>
        <taxon>Mucoromycota</taxon>
        <taxon>Glomeromycotina</taxon>
        <taxon>Glomeromycetes</taxon>
        <taxon>Glomerales</taxon>
        <taxon>Glomeraceae</taxon>
        <taxon>Funneliformis</taxon>
    </lineage>
</organism>
<dbReference type="Proteomes" id="UP000789375">
    <property type="component" value="Unassembled WGS sequence"/>
</dbReference>
<gene>
    <name evidence="1" type="ORF">FMOSSE_LOCUS9012</name>
</gene>
<protein>
    <submittedName>
        <fullName evidence="1">1833_t:CDS:1</fullName>
    </submittedName>
</protein>
<dbReference type="AlphaFoldDB" id="A0A9N9CG51"/>
<dbReference type="EMBL" id="CAJVPP010002502">
    <property type="protein sequence ID" value="CAG8602251.1"/>
    <property type="molecule type" value="Genomic_DNA"/>
</dbReference>
<name>A0A9N9CG51_FUNMO</name>
<evidence type="ECO:0000313" key="1">
    <source>
        <dbReference type="EMBL" id="CAG8602251.1"/>
    </source>
</evidence>